<evidence type="ECO:0000313" key="1">
    <source>
        <dbReference type="EMBL" id="AIE90333.1"/>
    </source>
</evidence>
<sequence length="320" mass="36651">MDVEINEIQRQIKLMVPEAVNEACRTLDLLEGIYGQIHWAIYELIENSDNSGSKSVKFELNDNKLLVRNDGLEFSIDDFKRICSVNTSVGRDSLVDRSFGLGFKSVFSFSNDVRIFSGKFGIRFCKHKKHRLWKIFPHKIENQSFQEERNTVFEFGLGDKRDSMSKTLFEVSPKILLFLRSVETLVIEDSVRGDTITLEKTIRKKNDLEMVTLRRTINEDARESWDYVCCSKEFLIPESISGKGQTRVVVAVPLYRGDGSVSIYRKIYRVVGDGNAGFALSGDFITTMSFDELVDNDWNAWLLDSVLDYINSELKSGLMI</sequence>
<dbReference type="PANTHER" id="PTHR32387">
    <property type="entry name" value="WU:FJ29H11"/>
    <property type="match status" value="1"/>
</dbReference>
<name>A0A075FH29_9ARCH</name>
<dbReference type="InterPro" id="IPR036890">
    <property type="entry name" value="HATPase_C_sf"/>
</dbReference>
<reference evidence="1" key="1">
    <citation type="journal article" date="2014" name="Genome Biol. Evol.">
        <title>Pangenome evidence for extensive interdomain horizontal transfer affecting lineage core and shell genes in uncultured planktonic thaumarchaeota and euryarchaeota.</title>
        <authorList>
            <person name="Deschamps P."/>
            <person name="Zivanovic Y."/>
            <person name="Moreira D."/>
            <person name="Rodriguez-Valera F."/>
            <person name="Lopez-Garcia P."/>
        </authorList>
    </citation>
    <scope>NUCLEOTIDE SEQUENCE</scope>
</reference>
<keyword evidence="1" id="KW-0032">Aminotransferase</keyword>
<dbReference type="NCBIfam" id="NF047352">
    <property type="entry name" value="P_loop_sacsin"/>
    <property type="match status" value="1"/>
</dbReference>
<dbReference type="GO" id="GO:0008483">
    <property type="term" value="F:transaminase activity"/>
    <property type="evidence" value="ECO:0007669"/>
    <property type="project" value="UniProtKB-KW"/>
</dbReference>
<accession>A0A075FH29</accession>
<dbReference type="AlphaFoldDB" id="A0A075FH29"/>
<organism evidence="1">
    <name type="scientific">uncultured marine thaumarchaeote AD1000_02_C08</name>
    <dbReference type="NCBI Taxonomy" id="1455880"/>
    <lineage>
        <taxon>Archaea</taxon>
        <taxon>Nitrososphaerota</taxon>
        <taxon>environmental samples</taxon>
    </lineage>
</organism>
<protein>
    <submittedName>
        <fullName evidence="1">Putative phosphoserine aminotransferase</fullName>
    </submittedName>
</protein>
<dbReference type="EMBL" id="KF900305">
    <property type="protein sequence ID" value="AIE90333.1"/>
    <property type="molecule type" value="Genomic_DNA"/>
</dbReference>
<keyword evidence="1" id="KW-0808">Transferase</keyword>
<proteinExistence type="predicted"/>
<dbReference type="PANTHER" id="PTHR32387:SF0">
    <property type="entry name" value="PROTEIN NO VEIN"/>
    <property type="match status" value="1"/>
</dbReference>
<dbReference type="SUPFAM" id="SSF55874">
    <property type="entry name" value="ATPase domain of HSP90 chaperone/DNA topoisomerase II/histidine kinase"/>
    <property type="match status" value="1"/>
</dbReference>
<dbReference type="InterPro" id="IPR052957">
    <property type="entry name" value="Auxin_embryo_med"/>
</dbReference>
<dbReference type="Gene3D" id="3.30.565.10">
    <property type="entry name" value="Histidine kinase-like ATPase, C-terminal domain"/>
    <property type="match status" value="1"/>
</dbReference>